<gene>
    <name evidence="3" type="ORF">MMEN_LOCUS4452</name>
</gene>
<feature type="compositionally biased region" description="Basic and acidic residues" evidence="1">
    <location>
        <begin position="418"/>
        <end position="431"/>
    </location>
</feature>
<feature type="region of interest" description="Disordered" evidence="1">
    <location>
        <begin position="150"/>
        <end position="206"/>
    </location>
</feature>
<accession>A0A8S4AGE2</accession>
<feature type="compositionally biased region" description="Basic and acidic residues" evidence="1">
    <location>
        <begin position="316"/>
        <end position="330"/>
    </location>
</feature>
<feature type="compositionally biased region" description="Basic and acidic residues" evidence="1">
    <location>
        <begin position="479"/>
        <end position="496"/>
    </location>
</feature>
<proteinExistence type="predicted"/>
<evidence type="ECO:0000256" key="2">
    <source>
        <dbReference type="SAM" id="Phobius"/>
    </source>
</evidence>
<comment type="caution">
    <text evidence="3">The sequence shown here is derived from an EMBL/GenBank/DDBJ whole genome shotgun (WGS) entry which is preliminary data.</text>
</comment>
<name>A0A8S4AGE2_9TELE</name>
<feature type="compositionally biased region" description="Low complexity" evidence="1">
    <location>
        <begin position="166"/>
        <end position="176"/>
    </location>
</feature>
<feature type="region of interest" description="Disordered" evidence="1">
    <location>
        <begin position="457"/>
        <end position="496"/>
    </location>
</feature>
<reference evidence="3" key="1">
    <citation type="submission" date="2021-05" db="EMBL/GenBank/DDBJ databases">
        <authorList>
            <person name="Tigano A."/>
        </authorList>
    </citation>
    <scope>NUCLEOTIDE SEQUENCE</scope>
</reference>
<protein>
    <submittedName>
        <fullName evidence="3">(Atlantic silverside) hypothetical protein</fullName>
    </submittedName>
</protein>
<keyword evidence="2" id="KW-1133">Transmembrane helix</keyword>
<evidence type="ECO:0000313" key="4">
    <source>
        <dbReference type="Proteomes" id="UP000677803"/>
    </source>
</evidence>
<keyword evidence="2" id="KW-0472">Membrane</keyword>
<evidence type="ECO:0000313" key="3">
    <source>
        <dbReference type="EMBL" id="CAG5867673.1"/>
    </source>
</evidence>
<sequence>MRSNLLMFVRDERMKEILTATPKTKRSGLCSLVWPEAYLQSPVSGGSRVSPLKEEWSGAAVLSPSGFYAKRPEQQQDEEVEGQQEVVDLGGVGLQHGHHGDGAHDPGVAGVQVDAGVEDEEDGHGDDLGEHRRGRALQGLLGARPADLAHGAAEHGRHRVPDAHGQHAGVGHQAAGPREQPLRSAGPREQPDGQRHAQQQVDVGQDEGPRVALVQEEREQLAERLAQRPDAEEAHVLQEQEGRQAAHRGHVQQLPVVDHPGHVGGHHDDVEVLPDHGGGLVLLGARLAAVVLVQHHAGGRRGQEQPVGQQAQTPVVERDEVQQPHERVPADEQGQPGHEDAQDQDGRHHVEEERGHPGLRLHEAEEQREDDAQQQGAQHHHGQEVVDRVAFDLRQVQGALDELVDDEADPAHHQQRLAGREAARQQVEHDQAEIDEDQQHLQDLDDLRHGQRLLGGVEDGAAGQAGHHAGVGGHGPGDAQRDEGQEEGQHHARDGHHHGEALEVDVPRGRALLPQHQAQQGHHHGGRHDAAVGRGAELEHGAPGPEQPVPLVLDVKGLDEEGHDAPGVLVPDGRVDAQHHGQDHGGLHHHRVHLHGDGAEAGGGAGGRRRRLLDRRAATMRAHFHQFLSGAVFIMGVVLFT</sequence>
<evidence type="ECO:0000256" key="1">
    <source>
        <dbReference type="SAM" id="MobiDB-lite"/>
    </source>
</evidence>
<organism evidence="3 4">
    <name type="scientific">Menidia menidia</name>
    <name type="common">Atlantic silverside</name>
    <dbReference type="NCBI Taxonomy" id="238744"/>
    <lineage>
        <taxon>Eukaryota</taxon>
        <taxon>Metazoa</taxon>
        <taxon>Chordata</taxon>
        <taxon>Craniata</taxon>
        <taxon>Vertebrata</taxon>
        <taxon>Euteleostomi</taxon>
        <taxon>Actinopterygii</taxon>
        <taxon>Neopterygii</taxon>
        <taxon>Teleostei</taxon>
        <taxon>Neoteleostei</taxon>
        <taxon>Acanthomorphata</taxon>
        <taxon>Ovalentaria</taxon>
        <taxon>Atherinomorphae</taxon>
        <taxon>Atheriniformes</taxon>
        <taxon>Atherinopsidae</taxon>
        <taxon>Menidiinae</taxon>
        <taxon>Menidia</taxon>
    </lineage>
</organism>
<feature type="region of interest" description="Disordered" evidence="1">
    <location>
        <begin position="297"/>
        <end position="355"/>
    </location>
</feature>
<dbReference type="AlphaFoldDB" id="A0A8S4AGE2"/>
<feature type="transmembrane region" description="Helical" evidence="2">
    <location>
        <begin position="618"/>
        <end position="640"/>
    </location>
</feature>
<dbReference type="EMBL" id="CAJRST010003335">
    <property type="protein sequence ID" value="CAG5867673.1"/>
    <property type="molecule type" value="Genomic_DNA"/>
</dbReference>
<keyword evidence="2" id="KW-0812">Transmembrane</keyword>
<feature type="compositionally biased region" description="Low complexity" evidence="1">
    <location>
        <begin position="457"/>
        <end position="468"/>
    </location>
</feature>
<feature type="compositionally biased region" description="Basic and acidic residues" evidence="1">
    <location>
        <begin position="152"/>
        <end position="165"/>
    </location>
</feature>
<dbReference type="Proteomes" id="UP000677803">
    <property type="component" value="Unassembled WGS sequence"/>
</dbReference>
<feature type="region of interest" description="Disordered" evidence="1">
    <location>
        <begin position="403"/>
        <end position="431"/>
    </location>
</feature>
<feature type="compositionally biased region" description="Basic and acidic residues" evidence="1">
    <location>
        <begin position="337"/>
        <end position="355"/>
    </location>
</feature>
<keyword evidence="4" id="KW-1185">Reference proteome</keyword>